<evidence type="ECO:0008006" key="3">
    <source>
        <dbReference type="Google" id="ProtNLM"/>
    </source>
</evidence>
<sequence>MISVFTSVTLGIIMQLPIASSDDFGGMTQLYATRPDLTKISLSLNDTFQQTSQNSTKDLHFRFFDANNNSTINNVTFFINVTKNDKVLIHDLFYTPTGSMTLKFSPGNNMEKWVVDGINEPTLGGWMSKNDTLHIQGPAFMDGTYHIHVEVLSLFYVNELVDQNNPPKFDSWWSVDDKGNISQYNSSTISFGSTTLSVKIKDESPLKQFKSGIAAKDVKCNEGLQFIMKNENGQPACVTSHTFDELITRGWGVIPLGGLPTSHDTSNDIAISYNYTLYDKGAFYVKQGQNFTLMLDVTSNPANVPVTLYTAPHSGFTKTNGIDFKLSDTVVNTPAKVMLYMLVGKDATPSTYGEAVRLNDTNLGSVTYLFYVTVQR</sequence>
<gene>
    <name evidence="1" type="ORF">NDEV_1527</name>
</gene>
<dbReference type="AlphaFoldDB" id="A0A128A4P3"/>
<name>A0A128A4P3_9ARCH</name>
<reference evidence="2" key="1">
    <citation type="submission" date="2015-10" db="EMBL/GenBank/DDBJ databases">
        <authorList>
            <person name="Lehtovirta-Morley L.E."/>
            <person name="Vieille C."/>
        </authorList>
    </citation>
    <scope>NUCLEOTIDE SEQUENCE [LARGE SCALE GENOMIC DNA]</scope>
</reference>
<dbReference type="KEGG" id="ndv:NDEV_1527"/>
<accession>A0A128A4P3</accession>
<organism evidence="1 2">
    <name type="scientific">Nitrosotalea devaniterrae</name>
    <dbReference type="NCBI Taxonomy" id="1078905"/>
    <lineage>
        <taxon>Archaea</taxon>
        <taxon>Nitrososphaerota</taxon>
        <taxon>Nitrososphaeria</taxon>
        <taxon>Nitrosotaleales</taxon>
        <taxon>Nitrosotaleaceae</taxon>
        <taxon>Nitrosotalea</taxon>
    </lineage>
</organism>
<dbReference type="Proteomes" id="UP000196239">
    <property type="component" value="Chromosome 1"/>
</dbReference>
<dbReference type="EMBL" id="LN890280">
    <property type="protein sequence ID" value="CUR52292.1"/>
    <property type="molecule type" value="Genomic_DNA"/>
</dbReference>
<keyword evidence="2" id="KW-1185">Reference proteome</keyword>
<protein>
    <recommendedName>
        <fullName evidence="3">Secreted periplasmic Zn-dependent protease</fullName>
    </recommendedName>
</protein>
<evidence type="ECO:0000313" key="1">
    <source>
        <dbReference type="EMBL" id="CUR52292.1"/>
    </source>
</evidence>
<proteinExistence type="predicted"/>
<evidence type="ECO:0000313" key="2">
    <source>
        <dbReference type="Proteomes" id="UP000196239"/>
    </source>
</evidence>